<evidence type="ECO:0000256" key="2">
    <source>
        <dbReference type="ARBA" id="ARBA00022840"/>
    </source>
</evidence>
<comment type="similarity">
    <text evidence="6">Belongs to the NnrD/CARKD family.</text>
</comment>
<keyword evidence="5 6" id="KW-0456">Lyase</keyword>
<keyword evidence="2 6" id="KW-0067">ATP-binding</keyword>
<dbReference type="InterPro" id="IPR029056">
    <property type="entry name" value="Ribokinase-like"/>
</dbReference>
<dbReference type="Pfam" id="PF01256">
    <property type="entry name" value="Carb_kinase"/>
    <property type="match status" value="1"/>
</dbReference>
<comment type="subunit">
    <text evidence="6">Homotetramer.</text>
</comment>
<evidence type="ECO:0000256" key="5">
    <source>
        <dbReference type="ARBA" id="ARBA00023239"/>
    </source>
</evidence>
<gene>
    <name evidence="6" type="primary">nnrD</name>
    <name evidence="8" type="ORF">BJ986_000296</name>
</gene>
<dbReference type="Gene3D" id="3.40.1190.20">
    <property type="match status" value="1"/>
</dbReference>
<proteinExistence type="inferred from homology"/>
<dbReference type="InterPro" id="IPR000631">
    <property type="entry name" value="CARKD"/>
</dbReference>
<feature type="binding site" evidence="6">
    <location>
        <position position="43"/>
    </location>
    <ligand>
        <name>(6S)-NADPHX</name>
        <dbReference type="ChEBI" id="CHEBI:64076"/>
    </ligand>
</feature>
<comment type="catalytic activity">
    <reaction evidence="6">
        <text>(6S)-NADPHX + ADP = AMP + phosphate + NADPH + H(+)</text>
        <dbReference type="Rhea" id="RHEA:32235"/>
        <dbReference type="ChEBI" id="CHEBI:15378"/>
        <dbReference type="ChEBI" id="CHEBI:43474"/>
        <dbReference type="ChEBI" id="CHEBI:57783"/>
        <dbReference type="ChEBI" id="CHEBI:64076"/>
        <dbReference type="ChEBI" id="CHEBI:456215"/>
        <dbReference type="ChEBI" id="CHEBI:456216"/>
        <dbReference type="EC" id="4.2.1.136"/>
    </reaction>
</comment>
<comment type="catalytic activity">
    <reaction evidence="6">
        <text>(6S)-NADHX + ADP = AMP + phosphate + NADH + H(+)</text>
        <dbReference type="Rhea" id="RHEA:32223"/>
        <dbReference type="ChEBI" id="CHEBI:15378"/>
        <dbReference type="ChEBI" id="CHEBI:43474"/>
        <dbReference type="ChEBI" id="CHEBI:57945"/>
        <dbReference type="ChEBI" id="CHEBI:64074"/>
        <dbReference type="ChEBI" id="CHEBI:456215"/>
        <dbReference type="ChEBI" id="CHEBI:456216"/>
        <dbReference type="EC" id="4.2.1.136"/>
    </reaction>
</comment>
<evidence type="ECO:0000313" key="9">
    <source>
        <dbReference type="Proteomes" id="UP000573599"/>
    </source>
</evidence>
<evidence type="ECO:0000256" key="1">
    <source>
        <dbReference type="ARBA" id="ARBA00022741"/>
    </source>
</evidence>
<evidence type="ECO:0000313" key="8">
    <source>
        <dbReference type="EMBL" id="NYG05809.1"/>
    </source>
</evidence>
<feature type="binding site" evidence="6">
    <location>
        <position position="114"/>
    </location>
    <ligand>
        <name>(6S)-NADPHX</name>
        <dbReference type="ChEBI" id="CHEBI:64076"/>
    </ligand>
</feature>
<evidence type="ECO:0000256" key="6">
    <source>
        <dbReference type="HAMAP-Rule" id="MF_01965"/>
    </source>
</evidence>
<comment type="caution">
    <text evidence="8">The sequence shown here is derived from an EMBL/GenBank/DDBJ whole genome shotgun (WGS) entry which is preliminary data.</text>
</comment>
<comment type="function">
    <text evidence="6">Catalyzes the dehydration of the S-form of NAD(P)HX at the expense of ADP, which is converted to AMP. Together with NAD(P)HX epimerase, which catalyzes the epimerization of the S- and R-forms, the enzyme allows the repair of both epimers of NAD(P)HX, a damaged form of NAD(P)H that is a result of enzymatic or heat-dependent hydration.</text>
</comment>
<dbReference type="AlphaFoldDB" id="A0A852WAF7"/>
<keyword evidence="8" id="KW-0418">Kinase</keyword>
<protein>
    <recommendedName>
        <fullName evidence="6">ADP-dependent (S)-NAD(P)H-hydrate dehydratase</fullName>
        <ecNumber evidence="6">4.2.1.136</ecNumber>
    </recommendedName>
    <alternativeName>
        <fullName evidence="6">ADP-dependent NAD(P)HX dehydratase</fullName>
    </alternativeName>
</protein>
<dbReference type="NCBIfam" id="TIGR00196">
    <property type="entry name" value="yjeF_cterm"/>
    <property type="match status" value="1"/>
</dbReference>
<name>A0A852WAF7_9MICO</name>
<organism evidence="8 9">
    <name type="scientific">Pedococcus badiiscoriae</name>
    <dbReference type="NCBI Taxonomy" id="642776"/>
    <lineage>
        <taxon>Bacteria</taxon>
        <taxon>Bacillati</taxon>
        <taxon>Actinomycetota</taxon>
        <taxon>Actinomycetes</taxon>
        <taxon>Micrococcales</taxon>
        <taxon>Intrasporangiaceae</taxon>
        <taxon>Pedococcus</taxon>
    </lineage>
</organism>
<evidence type="ECO:0000259" key="7">
    <source>
        <dbReference type="PROSITE" id="PS51383"/>
    </source>
</evidence>
<dbReference type="Proteomes" id="UP000573599">
    <property type="component" value="Unassembled WGS sequence"/>
</dbReference>
<comment type="cofactor">
    <cofactor evidence="6">
        <name>Mg(2+)</name>
        <dbReference type="ChEBI" id="CHEBI:18420"/>
    </cofactor>
</comment>
<dbReference type="CDD" id="cd01171">
    <property type="entry name" value="YXKO-related"/>
    <property type="match status" value="1"/>
</dbReference>
<dbReference type="HAMAP" id="MF_01965">
    <property type="entry name" value="NADHX_dehydratase"/>
    <property type="match status" value="1"/>
</dbReference>
<dbReference type="GO" id="GO:0005524">
    <property type="term" value="F:ATP binding"/>
    <property type="evidence" value="ECO:0007669"/>
    <property type="project" value="UniProtKB-KW"/>
</dbReference>
<dbReference type="GO" id="GO:0110051">
    <property type="term" value="P:metabolite repair"/>
    <property type="evidence" value="ECO:0007669"/>
    <property type="project" value="TreeGrafter"/>
</dbReference>
<dbReference type="PANTHER" id="PTHR12592">
    <property type="entry name" value="ATP-DEPENDENT (S)-NAD(P)H-HYDRATE DEHYDRATASE FAMILY MEMBER"/>
    <property type="match status" value="1"/>
</dbReference>
<dbReference type="GO" id="GO:0052856">
    <property type="term" value="F:NAD(P)HX epimerase activity"/>
    <property type="evidence" value="ECO:0007669"/>
    <property type="project" value="TreeGrafter"/>
</dbReference>
<accession>A0A852WAF7</accession>
<dbReference type="EC" id="4.2.1.136" evidence="6"/>
<dbReference type="RefSeq" id="WP_179420381.1">
    <property type="nucleotide sequence ID" value="NZ_JACCAB010000001.1"/>
</dbReference>
<reference evidence="8 9" key="1">
    <citation type="submission" date="2020-07" db="EMBL/GenBank/DDBJ databases">
        <title>Sequencing the genomes of 1000 actinobacteria strains.</title>
        <authorList>
            <person name="Klenk H.-P."/>
        </authorList>
    </citation>
    <scope>NUCLEOTIDE SEQUENCE [LARGE SCALE GENOMIC DNA]</scope>
    <source>
        <strain evidence="8 9">DSM 23987</strain>
    </source>
</reference>
<feature type="binding site" evidence="6">
    <location>
        <position position="232"/>
    </location>
    <ligand>
        <name>(6S)-NADPHX</name>
        <dbReference type="ChEBI" id="CHEBI:64076"/>
    </ligand>
</feature>
<dbReference type="GO" id="GO:0052855">
    <property type="term" value="F:ADP-dependent NAD(P)H-hydrate dehydratase activity"/>
    <property type="evidence" value="ECO:0007669"/>
    <property type="project" value="UniProtKB-UniRule"/>
</dbReference>
<dbReference type="EMBL" id="JACCAB010000001">
    <property type="protein sequence ID" value="NYG05809.1"/>
    <property type="molecule type" value="Genomic_DNA"/>
</dbReference>
<keyword evidence="8" id="KW-0808">Transferase</keyword>
<dbReference type="SUPFAM" id="SSF53613">
    <property type="entry name" value="Ribokinase-like"/>
    <property type="match status" value="1"/>
</dbReference>
<sequence length="296" mass="29991">MSLEVRDLEVDRLRQWPLPDPAGGKEGRGRVVVVGGSRRTPGAVLLAAEAAIRAGAGKPQVATVESVAVAVSVALPEALVTDLEETGEGEIAAKAAGQVLDLADGCDALLLGPGLLSPESACDLLEALVPQLACPVVLDALAMAYLTEHPEGVAHLAGKVVLTPNDSELAQTLGYDEARVADHTADCCAELARRSGATVVAGGETTYVATHGSDVVWRHPGVPGLGVAGSGDVKAGVIAGLLARGVPAQGAAAWGVMLHRAAGSAVSEQQAPLGFLAREVLPWIPKVMAQLTSEAG</sequence>
<dbReference type="PANTHER" id="PTHR12592:SF0">
    <property type="entry name" value="ATP-DEPENDENT (S)-NAD(P)H-HYDRATE DEHYDRATASE"/>
    <property type="match status" value="1"/>
</dbReference>
<feature type="binding site" evidence="6">
    <location>
        <position position="231"/>
    </location>
    <ligand>
        <name>AMP</name>
        <dbReference type="ChEBI" id="CHEBI:456215"/>
    </ligand>
</feature>
<evidence type="ECO:0000256" key="4">
    <source>
        <dbReference type="ARBA" id="ARBA00023027"/>
    </source>
</evidence>
<keyword evidence="1 6" id="KW-0547">Nucleotide-binding</keyword>
<feature type="domain" description="YjeF C-terminal" evidence="7">
    <location>
        <begin position="8"/>
        <end position="291"/>
    </location>
</feature>
<keyword evidence="9" id="KW-1185">Reference proteome</keyword>
<dbReference type="GO" id="GO:0016301">
    <property type="term" value="F:kinase activity"/>
    <property type="evidence" value="ECO:0007669"/>
    <property type="project" value="UniProtKB-KW"/>
</dbReference>
<evidence type="ECO:0000256" key="3">
    <source>
        <dbReference type="ARBA" id="ARBA00022857"/>
    </source>
</evidence>
<keyword evidence="4 6" id="KW-0520">NAD</keyword>
<comment type="caution">
    <text evidence="6">Lacks conserved residue(s) required for the propagation of feature annotation.</text>
</comment>
<dbReference type="GO" id="GO:0046496">
    <property type="term" value="P:nicotinamide nucleotide metabolic process"/>
    <property type="evidence" value="ECO:0007669"/>
    <property type="project" value="UniProtKB-UniRule"/>
</dbReference>
<dbReference type="PROSITE" id="PS51383">
    <property type="entry name" value="YJEF_C_3"/>
    <property type="match status" value="1"/>
</dbReference>
<keyword evidence="3 6" id="KW-0521">NADP</keyword>